<gene>
    <name evidence="1" type="ORF">PPERSA_02875</name>
</gene>
<dbReference type="InParanoid" id="A0A0V0QN61"/>
<proteinExistence type="predicted"/>
<protein>
    <submittedName>
        <fullName evidence="1">Uncharacterized protein</fullName>
    </submittedName>
</protein>
<dbReference type="OrthoDB" id="292172at2759"/>
<evidence type="ECO:0000313" key="1">
    <source>
        <dbReference type="EMBL" id="KRX03496.1"/>
    </source>
</evidence>
<dbReference type="OMA" id="PEFINFK"/>
<organism evidence="1 2">
    <name type="scientific">Pseudocohnilembus persalinus</name>
    <name type="common">Ciliate</name>
    <dbReference type="NCBI Taxonomy" id="266149"/>
    <lineage>
        <taxon>Eukaryota</taxon>
        <taxon>Sar</taxon>
        <taxon>Alveolata</taxon>
        <taxon>Ciliophora</taxon>
        <taxon>Intramacronucleata</taxon>
        <taxon>Oligohymenophorea</taxon>
        <taxon>Scuticociliatia</taxon>
        <taxon>Philasterida</taxon>
        <taxon>Pseudocohnilembidae</taxon>
        <taxon>Pseudocohnilembus</taxon>
    </lineage>
</organism>
<evidence type="ECO:0000313" key="2">
    <source>
        <dbReference type="Proteomes" id="UP000054937"/>
    </source>
</evidence>
<name>A0A0V0QN61_PSEPJ</name>
<keyword evidence="2" id="KW-1185">Reference proteome</keyword>
<dbReference type="EMBL" id="LDAU01000131">
    <property type="protein sequence ID" value="KRX03496.1"/>
    <property type="molecule type" value="Genomic_DNA"/>
</dbReference>
<comment type="caution">
    <text evidence="1">The sequence shown here is derived from an EMBL/GenBank/DDBJ whole genome shotgun (WGS) entry which is preliminary data.</text>
</comment>
<dbReference type="AlphaFoldDB" id="A0A0V0QN61"/>
<reference evidence="1 2" key="1">
    <citation type="journal article" date="2015" name="Sci. Rep.">
        <title>Genome of the facultative scuticociliatosis pathogen Pseudocohnilembus persalinus provides insight into its virulence through horizontal gene transfer.</title>
        <authorList>
            <person name="Xiong J."/>
            <person name="Wang G."/>
            <person name="Cheng J."/>
            <person name="Tian M."/>
            <person name="Pan X."/>
            <person name="Warren A."/>
            <person name="Jiang C."/>
            <person name="Yuan D."/>
            <person name="Miao W."/>
        </authorList>
    </citation>
    <scope>NUCLEOTIDE SEQUENCE [LARGE SCALE GENOMIC DNA]</scope>
    <source>
        <strain evidence="1">36N120E</strain>
    </source>
</reference>
<dbReference type="Proteomes" id="UP000054937">
    <property type="component" value="Unassembled WGS sequence"/>
</dbReference>
<accession>A0A0V0QN61</accession>
<sequence length="230" mass="26858">MEHKQQTKNNNRKNPTKTPKFLGLFCLNKKEGQTQVIQYAQENLNYLEQILQQQNCGLILDKQKMQILDKNIQNNIQQLQNGFNFPATLHITSLYCRNYKPQKKPEFINFKEGQLMDINIVGLIYIPNKIIFGIASVDQKQLMVENLCPHLTMFVKDCSPVYSNYVIHALFDKEQNGPLHQDFENGNIFDKNFKKVQIFDNLEVNCKKQQVIFIKNELNLCIPGITKTVY</sequence>